<evidence type="ECO:0000313" key="2">
    <source>
        <dbReference type="Proteomes" id="UP000570514"/>
    </source>
</evidence>
<sequence>MSDPVIYDQSTDSMYITLREGHVVDTIAHDDRDFAVDIGEDGEPVGYNIQFASKHPDVIAEALQILQRGKKMAAE</sequence>
<proteinExistence type="predicted"/>
<dbReference type="Proteomes" id="UP000570514">
    <property type="component" value="Unassembled WGS sequence"/>
</dbReference>
<dbReference type="EMBL" id="JAASRM010000001">
    <property type="protein sequence ID" value="NIK90105.1"/>
    <property type="molecule type" value="Genomic_DNA"/>
</dbReference>
<protein>
    <submittedName>
        <fullName evidence="1">Uncharacterized protein YuzE</fullName>
    </submittedName>
</protein>
<organism evidence="1 2">
    <name type="scientific">Rhizomicrobium palustre</name>
    <dbReference type="NCBI Taxonomy" id="189966"/>
    <lineage>
        <taxon>Bacteria</taxon>
        <taxon>Pseudomonadati</taxon>
        <taxon>Pseudomonadota</taxon>
        <taxon>Alphaproteobacteria</taxon>
        <taxon>Micropepsales</taxon>
        <taxon>Micropepsaceae</taxon>
        <taxon>Rhizomicrobium</taxon>
    </lineage>
</organism>
<gene>
    <name evidence="1" type="ORF">FHS83_003423</name>
</gene>
<evidence type="ECO:0000313" key="1">
    <source>
        <dbReference type="EMBL" id="NIK90105.1"/>
    </source>
</evidence>
<keyword evidence="2" id="KW-1185">Reference proteome</keyword>
<name>A0A846N3Q5_9PROT</name>
<accession>A0A846N3Q5</accession>
<reference evidence="1 2" key="1">
    <citation type="submission" date="2020-03" db="EMBL/GenBank/DDBJ databases">
        <title>Genomic Encyclopedia of Type Strains, Phase IV (KMG-IV): sequencing the most valuable type-strain genomes for metagenomic binning, comparative biology and taxonomic classification.</title>
        <authorList>
            <person name="Goeker M."/>
        </authorList>
    </citation>
    <scope>NUCLEOTIDE SEQUENCE [LARGE SCALE GENOMIC DNA]</scope>
    <source>
        <strain evidence="1 2">DSM 19867</strain>
    </source>
</reference>
<dbReference type="AlphaFoldDB" id="A0A846N3Q5"/>
<dbReference type="RefSeq" id="WP_167084384.1">
    <property type="nucleotide sequence ID" value="NZ_BAAADC010000001.1"/>
</dbReference>
<dbReference type="Pfam" id="PF10049">
    <property type="entry name" value="DUF2283"/>
    <property type="match status" value="1"/>
</dbReference>
<comment type="caution">
    <text evidence="1">The sequence shown here is derived from an EMBL/GenBank/DDBJ whole genome shotgun (WGS) entry which is preliminary data.</text>
</comment>
<dbReference type="InterPro" id="IPR019270">
    <property type="entry name" value="DUF2283"/>
</dbReference>